<dbReference type="GeneID" id="25283578"/>
<sequence length="402" mass="44214">MRNLIFERKPPPKKRGRHARAVSPALTVDTESDIAYQGDTDTHPLPSPALTYYPKDADLRARVMSTRLSHETQGRRKMLTMRQADDAILDLIDRLAEIRAHTNPRVFEECWDRRIGRLKELDSFFNTREGNQETKNQTMEIPEQRTSAHNAPAPPQALSSQPFVSTGSPVQPQMPHSCLVPPTPPTHMSIWISTCGIISAASLFGVPLTTASAIYSAHSPDGPTSSVSSAAYHWPNAPVLNSDIAPFFQGMSSRVDPPTSTILGWVLSYGWNDRCRFISSGLTELCNNTNDTASDQNSQCGDNTPASTSPAAQEANAELGSEMDIDSTPSANYKTNLPTQAALLSPGSKMATALAKQTDDFDEEQWASIKLGWRGFQDDLREAARMGVKVWRMKVCVLNLTQ</sequence>
<protein>
    <submittedName>
        <fullName evidence="2">Uncharacterized protein</fullName>
    </submittedName>
</protein>
<feature type="compositionally biased region" description="Basic and acidic residues" evidence="1">
    <location>
        <begin position="1"/>
        <end position="10"/>
    </location>
</feature>
<gene>
    <name evidence="2" type="ORF">A1O9_08667</name>
</gene>
<organism evidence="2 3">
    <name type="scientific">Exophiala aquamarina CBS 119918</name>
    <dbReference type="NCBI Taxonomy" id="1182545"/>
    <lineage>
        <taxon>Eukaryota</taxon>
        <taxon>Fungi</taxon>
        <taxon>Dikarya</taxon>
        <taxon>Ascomycota</taxon>
        <taxon>Pezizomycotina</taxon>
        <taxon>Eurotiomycetes</taxon>
        <taxon>Chaetothyriomycetidae</taxon>
        <taxon>Chaetothyriales</taxon>
        <taxon>Herpotrichiellaceae</taxon>
        <taxon>Exophiala</taxon>
    </lineage>
</organism>
<dbReference type="Proteomes" id="UP000027920">
    <property type="component" value="Unassembled WGS sequence"/>
</dbReference>
<dbReference type="HOGENOM" id="CLU_021421_0_0_1"/>
<name>A0A072P4I3_9EURO</name>
<evidence type="ECO:0000256" key="1">
    <source>
        <dbReference type="SAM" id="MobiDB-lite"/>
    </source>
</evidence>
<evidence type="ECO:0000313" key="2">
    <source>
        <dbReference type="EMBL" id="KEF55014.1"/>
    </source>
</evidence>
<feature type="region of interest" description="Disordered" evidence="1">
    <location>
        <begin position="1"/>
        <end position="22"/>
    </location>
</feature>
<feature type="compositionally biased region" description="Basic residues" evidence="1">
    <location>
        <begin position="11"/>
        <end position="20"/>
    </location>
</feature>
<keyword evidence="3" id="KW-1185">Reference proteome</keyword>
<proteinExistence type="predicted"/>
<comment type="caution">
    <text evidence="2">The sequence shown here is derived from an EMBL/GenBank/DDBJ whole genome shotgun (WGS) entry which is preliminary data.</text>
</comment>
<dbReference type="OrthoDB" id="4160615at2759"/>
<feature type="region of interest" description="Disordered" evidence="1">
    <location>
        <begin position="128"/>
        <end position="170"/>
    </location>
</feature>
<dbReference type="VEuPathDB" id="FungiDB:A1O9_08667"/>
<dbReference type="AlphaFoldDB" id="A0A072P4I3"/>
<dbReference type="RefSeq" id="XP_013257604.1">
    <property type="nucleotide sequence ID" value="XM_013402150.1"/>
</dbReference>
<evidence type="ECO:0000313" key="3">
    <source>
        <dbReference type="Proteomes" id="UP000027920"/>
    </source>
</evidence>
<accession>A0A072P4I3</accession>
<feature type="compositionally biased region" description="Polar residues" evidence="1">
    <location>
        <begin position="128"/>
        <end position="149"/>
    </location>
</feature>
<dbReference type="EMBL" id="AMGV01000008">
    <property type="protein sequence ID" value="KEF55014.1"/>
    <property type="molecule type" value="Genomic_DNA"/>
</dbReference>
<reference evidence="2 3" key="1">
    <citation type="submission" date="2013-03" db="EMBL/GenBank/DDBJ databases">
        <title>The Genome Sequence of Exophiala aquamarina CBS 119918.</title>
        <authorList>
            <consortium name="The Broad Institute Genomics Platform"/>
            <person name="Cuomo C."/>
            <person name="de Hoog S."/>
            <person name="Gorbushina A."/>
            <person name="Walker B."/>
            <person name="Young S.K."/>
            <person name="Zeng Q."/>
            <person name="Gargeya S."/>
            <person name="Fitzgerald M."/>
            <person name="Haas B."/>
            <person name="Abouelleil A."/>
            <person name="Allen A.W."/>
            <person name="Alvarado L."/>
            <person name="Arachchi H.M."/>
            <person name="Berlin A.M."/>
            <person name="Chapman S.B."/>
            <person name="Gainer-Dewar J."/>
            <person name="Goldberg J."/>
            <person name="Griggs A."/>
            <person name="Gujja S."/>
            <person name="Hansen M."/>
            <person name="Howarth C."/>
            <person name="Imamovic A."/>
            <person name="Ireland A."/>
            <person name="Larimer J."/>
            <person name="McCowan C."/>
            <person name="Murphy C."/>
            <person name="Pearson M."/>
            <person name="Poon T.W."/>
            <person name="Priest M."/>
            <person name="Roberts A."/>
            <person name="Saif S."/>
            <person name="Shea T."/>
            <person name="Sisk P."/>
            <person name="Sykes S."/>
            <person name="Wortman J."/>
            <person name="Nusbaum C."/>
            <person name="Birren B."/>
        </authorList>
    </citation>
    <scope>NUCLEOTIDE SEQUENCE [LARGE SCALE GENOMIC DNA]</scope>
    <source>
        <strain evidence="2 3">CBS 119918</strain>
    </source>
</reference>